<dbReference type="Pfam" id="PF09995">
    <property type="entry name" value="MPAB_Lcp_cat"/>
    <property type="match status" value="1"/>
</dbReference>
<sequence length="318" mass="36074">MMLDLNKFRQVGDPLADDFIAGYFSNTDNKKKLDLALAKLKTNVNWPKFLTEIPEAAFFDEELKRIGFVNLKVRKDALAFYRSKSTYILQLLGLLSLPYCYAAADGAMVLYQTERMYKDVAKRLEETGMFVASMMNPKGFDEAGDAKVQLFKVRIMHAAGRYYILKGNWDDNLGLPVNQEDLAGTNLSFSLIIIRGLRKMGFTISYQEQMAYINYWSWIGAVLGLTPELLPQNGKQALDLEKAISSRHFKPSIAGKQLTKSLLDCFYSLNDEKQIKNIEIAGFMRFLLGDEVSDILDIPKQKFPVSKQLLLKLKATVS</sequence>
<organism evidence="2 3">
    <name type="scientific">Pedobacter aquae</name>
    <dbReference type="NCBI Taxonomy" id="2605747"/>
    <lineage>
        <taxon>Bacteria</taxon>
        <taxon>Pseudomonadati</taxon>
        <taxon>Bacteroidota</taxon>
        <taxon>Sphingobacteriia</taxon>
        <taxon>Sphingobacteriales</taxon>
        <taxon>Sphingobacteriaceae</taxon>
        <taxon>Pedobacter</taxon>
    </lineage>
</organism>
<dbReference type="GO" id="GO:0016491">
    <property type="term" value="F:oxidoreductase activity"/>
    <property type="evidence" value="ECO:0007669"/>
    <property type="project" value="InterPro"/>
</dbReference>
<dbReference type="AlphaFoldDB" id="A0A5C0VF33"/>
<dbReference type="InterPro" id="IPR018713">
    <property type="entry name" value="MPAB/Lcp_cat_dom"/>
</dbReference>
<keyword evidence="3" id="KW-1185">Reference proteome</keyword>
<proteinExistence type="predicted"/>
<evidence type="ECO:0000313" key="2">
    <source>
        <dbReference type="EMBL" id="QEK50261.1"/>
    </source>
</evidence>
<dbReference type="PANTHER" id="PTHR37539:SF1">
    <property type="entry name" value="ER-BOUND OXYGENASE MPAB_MPAB'_RUBBER OXYGENASE CATALYTIC DOMAIN-CONTAINING PROTEIN"/>
    <property type="match status" value="1"/>
</dbReference>
<dbReference type="EMBL" id="CP043329">
    <property type="protein sequence ID" value="QEK50261.1"/>
    <property type="molecule type" value="Genomic_DNA"/>
</dbReference>
<dbReference type="RefSeq" id="WP_149073499.1">
    <property type="nucleotide sequence ID" value="NZ_CP043329.1"/>
</dbReference>
<dbReference type="InterPro" id="IPR037473">
    <property type="entry name" value="Lcp-like"/>
</dbReference>
<reference evidence="2 3" key="1">
    <citation type="submission" date="2019-08" db="EMBL/GenBank/DDBJ databases">
        <title>Pedobacter sp. nov., isolated from Han river, South Korea.</title>
        <authorList>
            <person name="Lee D.-H."/>
            <person name="Kim Y.-S."/>
            <person name="Hwang E.-M."/>
            <person name="Le Tran T.C."/>
            <person name="Cha C.-J."/>
        </authorList>
    </citation>
    <scope>NUCLEOTIDE SEQUENCE [LARGE SCALE GENOMIC DNA]</scope>
    <source>
        <strain evidence="2 3">CJ43</strain>
    </source>
</reference>
<feature type="domain" description="ER-bound oxygenase mpaB/mpaB'/Rubber oxygenase catalytic" evidence="1">
    <location>
        <begin position="110"/>
        <end position="266"/>
    </location>
</feature>
<evidence type="ECO:0000313" key="3">
    <source>
        <dbReference type="Proteomes" id="UP000323653"/>
    </source>
</evidence>
<dbReference type="Proteomes" id="UP000323653">
    <property type="component" value="Chromosome"/>
</dbReference>
<accession>A0A5C0VF33</accession>
<protein>
    <submittedName>
        <fullName evidence="2">DUF2236 domain-containing protein</fullName>
    </submittedName>
</protein>
<gene>
    <name evidence="2" type="ORF">FYC62_00220</name>
</gene>
<dbReference type="KEGG" id="pej:FYC62_00220"/>
<dbReference type="PANTHER" id="PTHR37539">
    <property type="entry name" value="SECRETED PROTEIN-RELATED"/>
    <property type="match status" value="1"/>
</dbReference>
<evidence type="ECO:0000259" key="1">
    <source>
        <dbReference type="Pfam" id="PF09995"/>
    </source>
</evidence>
<name>A0A5C0VF33_9SPHI</name>